<gene>
    <name evidence="2" type="ORF">GCM10009867_30960</name>
</gene>
<comment type="caution">
    <text evidence="2">The sequence shown here is derived from an EMBL/GenBank/DDBJ whole genome shotgun (WGS) entry which is preliminary data.</text>
</comment>
<organism evidence="2 3">
    <name type="scientific">Pedococcus aerophilus</name>
    <dbReference type="NCBI Taxonomy" id="436356"/>
    <lineage>
        <taxon>Bacteria</taxon>
        <taxon>Bacillati</taxon>
        <taxon>Actinomycetota</taxon>
        <taxon>Actinomycetes</taxon>
        <taxon>Micrococcales</taxon>
        <taxon>Intrasporangiaceae</taxon>
        <taxon>Pedococcus</taxon>
    </lineage>
</organism>
<keyword evidence="1" id="KW-0812">Transmembrane</keyword>
<feature type="transmembrane region" description="Helical" evidence="1">
    <location>
        <begin position="37"/>
        <end position="58"/>
    </location>
</feature>
<reference evidence="2 3" key="1">
    <citation type="journal article" date="2019" name="Int. J. Syst. Evol. Microbiol.">
        <title>The Global Catalogue of Microorganisms (GCM) 10K type strain sequencing project: providing services to taxonomists for standard genome sequencing and annotation.</title>
        <authorList>
            <consortium name="The Broad Institute Genomics Platform"/>
            <consortium name="The Broad Institute Genome Sequencing Center for Infectious Disease"/>
            <person name="Wu L."/>
            <person name="Ma J."/>
        </authorList>
    </citation>
    <scope>NUCLEOTIDE SEQUENCE [LARGE SCALE GENOMIC DNA]</scope>
    <source>
        <strain evidence="2 3">JCM 16378</strain>
    </source>
</reference>
<keyword evidence="1" id="KW-1133">Transmembrane helix</keyword>
<evidence type="ECO:0000313" key="3">
    <source>
        <dbReference type="Proteomes" id="UP001501326"/>
    </source>
</evidence>
<dbReference type="Proteomes" id="UP001501326">
    <property type="component" value="Unassembled WGS sequence"/>
</dbReference>
<accession>A0ABN3UUX2</accession>
<keyword evidence="1" id="KW-0472">Membrane</keyword>
<keyword evidence="3" id="KW-1185">Reference proteome</keyword>
<evidence type="ECO:0000256" key="1">
    <source>
        <dbReference type="SAM" id="Phobius"/>
    </source>
</evidence>
<evidence type="ECO:0000313" key="2">
    <source>
        <dbReference type="EMBL" id="GAA2738660.1"/>
    </source>
</evidence>
<sequence>MREKVTALITLLVLVFYSATIGWRGVALIADGRCASILLGLGVVLIPVVALLAILPLVRLARDGSRMMAQAGESGAEGEWARELEQAEAARVAKDRKSEQAHYRAAVRAWRATQR</sequence>
<dbReference type="EMBL" id="BAAARN010000004">
    <property type="protein sequence ID" value="GAA2738660.1"/>
    <property type="molecule type" value="Genomic_DNA"/>
</dbReference>
<protein>
    <submittedName>
        <fullName evidence="2">Uncharacterized protein</fullName>
    </submittedName>
</protein>
<proteinExistence type="predicted"/>
<dbReference type="RefSeq" id="WP_344195071.1">
    <property type="nucleotide sequence ID" value="NZ_BAAARN010000004.1"/>
</dbReference>
<name>A0ABN3UUX2_9MICO</name>